<dbReference type="OMA" id="WTCRIKE"/>
<dbReference type="Proteomes" id="UP000051952">
    <property type="component" value="Unassembled WGS sequence"/>
</dbReference>
<evidence type="ECO:0000256" key="2">
    <source>
        <dbReference type="ARBA" id="ARBA00022801"/>
    </source>
</evidence>
<keyword evidence="6" id="KW-0732">Signal</keyword>
<feature type="active site" description="Proton acceptor" evidence="3">
    <location>
        <position position="321"/>
    </location>
</feature>
<dbReference type="GO" id="GO:0006487">
    <property type="term" value="P:protein N-linked glycosylation"/>
    <property type="evidence" value="ECO:0007669"/>
    <property type="project" value="TreeGrafter"/>
</dbReference>
<evidence type="ECO:0000256" key="3">
    <source>
        <dbReference type="PIRSR" id="PIRSR600407-1"/>
    </source>
</evidence>
<dbReference type="GO" id="GO:0005524">
    <property type="term" value="F:ATP binding"/>
    <property type="evidence" value="ECO:0007669"/>
    <property type="project" value="UniProtKB-KW"/>
</dbReference>
<name>A0A0S4IR76_BODSA</name>
<accession>A0A0S4IR76</accession>
<evidence type="ECO:0000256" key="6">
    <source>
        <dbReference type="SAM" id="SignalP"/>
    </source>
</evidence>
<dbReference type="Gene3D" id="3.30.420.40">
    <property type="match status" value="1"/>
</dbReference>
<dbReference type="AlphaFoldDB" id="A0A0S4IR76"/>
<dbReference type="PANTHER" id="PTHR11782:SF83">
    <property type="entry name" value="GUANOSINE-DIPHOSPHATASE"/>
    <property type="match status" value="1"/>
</dbReference>
<comment type="similarity">
    <text evidence="1">Belongs to the GDA1/CD39 NTPase family.</text>
</comment>
<dbReference type="GO" id="GO:0045134">
    <property type="term" value="F:UDP phosphatase activity"/>
    <property type="evidence" value="ECO:0007669"/>
    <property type="project" value="TreeGrafter"/>
</dbReference>
<dbReference type="GO" id="GO:0004382">
    <property type="term" value="F:GDP phosphatase activity"/>
    <property type="evidence" value="ECO:0007669"/>
    <property type="project" value="TreeGrafter"/>
</dbReference>
<dbReference type="Pfam" id="PF01150">
    <property type="entry name" value="GDA1_CD39"/>
    <property type="match status" value="1"/>
</dbReference>
<gene>
    <name evidence="7" type="ORF">BSAL_60860</name>
</gene>
<evidence type="ECO:0000313" key="8">
    <source>
        <dbReference type="Proteomes" id="UP000051952"/>
    </source>
</evidence>
<dbReference type="OrthoDB" id="6372431at2759"/>
<feature type="coiled-coil region" evidence="5">
    <location>
        <begin position="128"/>
        <end position="173"/>
    </location>
</feature>
<evidence type="ECO:0000256" key="5">
    <source>
        <dbReference type="SAM" id="Coils"/>
    </source>
</evidence>
<dbReference type="InterPro" id="IPR000407">
    <property type="entry name" value="GDA1_CD39_NTPase"/>
</dbReference>
<dbReference type="GO" id="GO:0005794">
    <property type="term" value="C:Golgi apparatus"/>
    <property type="evidence" value="ECO:0007669"/>
    <property type="project" value="TreeGrafter"/>
</dbReference>
<dbReference type="PROSITE" id="PS01238">
    <property type="entry name" value="GDA1_CD39_NTPASE"/>
    <property type="match status" value="1"/>
</dbReference>
<protein>
    <submittedName>
        <fullName evidence="7">Nucleotide diphosphatase, putative</fullName>
    </submittedName>
</protein>
<dbReference type="PANTHER" id="PTHR11782">
    <property type="entry name" value="ADENOSINE/GUANOSINE DIPHOSPHATASE"/>
    <property type="match status" value="1"/>
</dbReference>
<keyword evidence="5" id="KW-0175">Coiled coil</keyword>
<reference evidence="8" key="1">
    <citation type="submission" date="2015-09" db="EMBL/GenBank/DDBJ databases">
        <authorList>
            <consortium name="Pathogen Informatics"/>
        </authorList>
    </citation>
    <scope>NUCLEOTIDE SEQUENCE [LARGE SCALE GENOMIC DNA]</scope>
    <source>
        <strain evidence="8">Lake Konstanz</strain>
    </source>
</reference>
<evidence type="ECO:0000256" key="4">
    <source>
        <dbReference type="PIRSR" id="PIRSR600407-2"/>
    </source>
</evidence>
<feature type="signal peptide" evidence="6">
    <location>
        <begin position="1"/>
        <end position="23"/>
    </location>
</feature>
<organism evidence="7 8">
    <name type="scientific">Bodo saltans</name>
    <name type="common">Flagellated protozoan</name>
    <dbReference type="NCBI Taxonomy" id="75058"/>
    <lineage>
        <taxon>Eukaryota</taxon>
        <taxon>Discoba</taxon>
        <taxon>Euglenozoa</taxon>
        <taxon>Kinetoplastea</taxon>
        <taxon>Metakinetoplastina</taxon>
        <taxon>Eubodonida</taxon>
        <taxon>Bodonidae</taxon>
        <taxon>Bodo</taxon>
    </lineage>
</organism>
<evidence type="ECO:0000313" key="7">
    <source>
        <dbReference type="EMBL" id="CUF26995.1"/>
    </source>
</evidence>
<dbReference type="VEuPathDB" id="TriTrypDB:BSAL_60860"/>
<keyword evidence="4" id="KW-0067">ATP-binding</keyword>
<keyword evidence="4" id="KW-0547">Nucleotide-binding</keyword>
<keyword evidence="8" id="KW-1185">Reference proteome</keyword>
<dbReference type="Gene3D" id="3.30.420.150">
    <property type="entry name" value="Exopolyphosphatase. Domain 2"/>
    <property type="match status" value="1"/>
</dbReference>
<keyword evidence="2" id="KW-0378">Hydrolase</keyword>
<dbReference type="GO" id="GO:0016020">
    <property type="term" value="C:membrane"/>
    <property type="evidence" value="ECO:0007669"/>
    <property type="project" value="TreeGrafter"/>
</dbReference>
<dbReference type="GO" id="GO:0017111">
    <property type="term" value="F:ribonucleoside triphosphate phosphatase activity"/>
    <property type="evidence" value="ECO:0007669"/>
    <property type="project" value="TreeGrafter"/>
</dbReference>
<dbReference type="EMBL" id="CYKH01000279">
    <property type="protein sequence ID" value="CUF26995.1"/>
    <property type="molecule type" value="Genomic_DNA"/>
</dbReference>
<dbReference type="GO" id="GO:0009134">
    <property type="term" value="P:nucleoside diphosphate catabolic process"/>
    <property type="evidence" value="ECO:0007669"/>
    <property type="project" value="TreeGrafter"/>
</dbReference>
<feature type="binding site" evidence="4">
    <location>
        <begin position="350"/>
        <end position="354"/>
    </location>
    <ligand>
        <name>ATP</name>
        <dbReference type="ChEBI" id="CHEBI:30616"/>
    </ligand>
</feature>
<proteinExistence type="inferred from homology"/>
<evidence type="ECO:0000256" key="1">
    <source>
        <dbReference type="ARBA" id="ARBA00009283"/>
    </source>
</evidence>
<feature type="chain" id="PRO_5006621491" evidence="6">
    <location>
        <begin position="24"/>
        <end position="573"/>
    </location>
</feature>
<sequence length="573" mass="62523">MASFNAIVVAFCVAGLTLVFALAYNIGGTAEETRAMKMGAITRTRMESARERLTLCLNSKRDAENGRVNKETIKTFLQNTNDLLATENKMFKEQNQEGLKLQQECVKHLDDLREEYTGTKVTNSSEAMEHFEEERHRLVAAIARANSTREVSREKLRRLLMAYRLEVESLSKVLGERQQKRARTARQRIGSAGCDPLHPYSIMMDAGSTGSRTHVIEFKSDEGRLVLKGEVFEQLKPGLSSYGDDAEGAAKSLVPLMEAAVKAVPLDRQKCTSIALKATAGLRLLGDVKSRAILKAVRALFAKYPFAVGPNAVEVMDGKDEGPFAWLTVNFLLGNLEANKKTAAILDLGGGSTQIVFQPDAGELLHDAPEENLYKATIRGVNVHAYQHSYLGLGLKEAGKSILKVGAATPDADFPCLPPGHEEKVDAVVVKNTKPADFAACAAIVSRHVIRRDDSCTHPPCAFNGVFQPNLASTFSGDIYAFSYFYDRMEDFLPPSGVVTVGAFKETGTKICAGEEEPYKAKNLGSMCMDFSFLYSLLSHGYGLGDDRKLVVAKKINGAETAWSLGASLIAMS</sequence>